<evidence type="ECO:0000313" key="4">
    <source>
        <dbReference type="Proteomes" id="UP000275385"/>
    </source>
</evidence>
<accession>A0A420YLR6</accession>
<dbReference type="Proteomes" id="UP000275385">
    <property type="component" value="Unassembled WGS sequence"/>
</dbReference>
<feature type="chain" id="PRO_5019488333" evidence="2">
    <location>
        <begin position="23"/>
        <end position="101"/>
    </location>
</feature>
<evidence type="ECO:0000313" key="3">
    <source>
        <dbReference type="EMBL" id="RKU48746.1"/>
    </source>
</evidence>
<reference evidence="3 4" key="1">
    <citation type="submission" date="2018-08" db="EMBL/GenBank/DDBJ databases">
        <title>Draft genome of the lignicolous fungus Coniochaeta pulveracea.</title>
        <authorList>
            <person name="Borstlap C.J."/>
            <person name="De Witt R.N."/>
            <person name="Botha A."/>
            <person name="Volschenk H."/>
        </authorList>
    </citation>
    <scope>NUCLEOTIDE SEQUENCE [LARGE SCALE GENOMIC DNA]</scope>
    <source>
        <strain evidence="3 4">CAB683</strain>
    </source>
</reference>
<name>A0A420YLR6_9PEZI</name>
<feature type="signal peptide" evidence="2">
    <location>
        <begin position="1"/>
        <end position="22"/>
    </location>
</feature>
<keyword evidence="2" id="KW-0732">Signal</keyword>
<organism evidence="3 4">
    <name type="scientific">Coniochaeta pulveracea</name>
    <dbReference type="NCBI Taxonomy" id="177199"/>
    <lineage>
        <taxon>Eukaryota</taxon>
        <taxon>Fungi</taxon>
        <taxon>Dikarya</taxon>
        <taxon>Ascomycota</taxon>
        <taxon>Pezizomycotina</taxon>
        <taxon>Sordariomycetes</taxon>
        <taxon>Sordariomycetidae</taxon>
        <taxon>Coniochaetales</taxon>
        <taxon>Coniochaetaceae</taxon>
        <taxon>Coniochaeta</taxon>
    </lineage>
</organism>
<keyword evidence="1" id="KW-0472">Membrane</keyword>
<gene>
    <name evidence="3" type="ORF">DL546_001808</name>
</gene>
<evidence type="ECO:0000256" key="2">
    <source>
        <dbReference type="SAM" id="SignalP"/>
    </source>
</evidence>
<keyword evidence="1" id="KW-1133">Transmembrane helix</keyword>
<protein>
    <submittedName>
        <fullName evidence="3">Uncharacterized protein</fullName>
    </submittedName>
</protein>
<feature type="transmembrane region" description="Helical" evidence="1">
    <location>
        <begin position="43"/>
        <end position="69"/>
    </location>
</feature>
<keyword evidence="1" id="KW-0812">Transmembrane</keyword>
<proteinExistence type="predicted"/>
<keyword evidence="4" id="KW-1185">Reference proteome</keyword>
<sequence>MAMRPLLPFCLCFTALLHPSHHTNIRATLFPTKTTLHTSYTMALPMGAIIAIVIVSLFGAAGLLGIMVSGTIKFIARRRNKALDAAVTRDINLAEQGQRGV</sequence>
<dbReference type="AlphaFoldDB" id="A0A420YLR6"/>
<evidence type="ECO:0000256" key="1">
    <source>
        <dbReference type="SAM" id="Phobius"/>
    </source>
</evidence>
<comment type="caution">
    <text evidence="3">The sequence shown here is derived from an EMBL/GenBank/DDBJ whole genome shotgun (WGS) entry which is preliminary data.</text>
</comment>
<dbReference type="EMBL" id="QVQW01000003">
    <property type="protein sequence ID" value="RKU48746.1"/>
    <property type="molecule type" value="Genomic_DNA"/>
</dbReference>